<feature type="binding site" evidence="11">
    <location>
        <position position="199"/>
    </location>
    <ligand>
        <name>substrate</name>
    </ligand>
</feature>
<evidence type="ECO:0000256" key="1">
    <source>
        <dbReference type="ARBA" id="ARBA00001771"/>
    </source>
</evidence>
<dbReference type="HAMAP" id="MF_00228">
    <property type="entry name" value="Thz_kinase"/>
    <property type="match status" value="1"/>
</dbReference>
<feature type="binding site" evidence="11">
    <location>
        <position position="64"/>
    </location>
    <ligand>
        <name>substrate</name>
    </ligand>
</feature>
<keyword evidence="10 11" id="KW-0784">Thiamine biosynthesis</keyword>
<comment type="function">
    <text evidence="11">Catalyzes the phosphorylation of the hydroxyl group of 4-methyl-5-beta-hydroxyethylthiazole (THZ).</text>
</comment>
<evidence type="ECO:0000256" key="8">
    <source>
        <dbReference type="ARBA" id="ARBA00022840"/>
    </source>
</evidence>
<dbReference type="InterPro" id="IPR000417">
    <property type="entry name" value="Hyethyz_kinase"/>
</dbReference>
<comment type="cofactor">
    <cofactor evidence="2 11">
        <name>Mg(2+)</name>
        <dbReference type="ChEBI" id="CHEBI:18420"/>
    </cofactor>
</comment>
<evidence type="ECO:0000256" key="9">
    <source>
        <dbReference type="ARBA" id="ARBA00022842"/>
    </source>
</evidence>
<comment type="caution">
    <text evidence="12">The sequence shown here is derived from an EMBL/GenBank/DDBJ whole genome shotgun (WGS) entry which is preliminary data.</text>
</comment>
<dbReference type="EC" id="2.7.1.50" evidence="11"/>
<evidence type="ECO:0000256" key="4">
    <source>
        <dbReference type="ARBA" id="ARBA00022679"/>
    </source>
</evidence>
<comment type="similarity">
    <text evidence="11">Belongs to the Thz kinase family.</text>
</comment>
<gene>
    <name evidence="11" type="primary">thiM</name>
    <name evidence="12" type="ORF">Ga0061061_101141</name>
</gene>
<dbReference type="Pfam" id="PF02110">
    <property type="entry name" value="HK"/>
    <property type="match status" value="1"/>
</dbReference>
<dbReference type="GO" id="GO:0016301">
    <property type="term" value="F:kinase activity"/>
    <property type="evidence" value="ECO:0007669"/>
    <property type="project" value="UniProtKB-KW"/>
</dbReference>
<dbReference type="EMBL" id="CYHC01000001">
    <property type="protein sequence ID" value="CUA84023.1"/>
    <property type="molecule type" value="Genomic_DNA"/>
</dbReference>
<keyword evidence="4 11" id="KW-0808">Transferase</keyword>
<comment type="catalytic activity">
    <reaction evidence="1 11">
        <text>5-(2-hydroxyethyl)-4-methylthiazole + ATP = 4-methyl-5-(2-phosphooxyethyl)-thiazole + ADP + H(+)</text>
        <dbReference type="Rhea" id="RHEA:24212"/>
        <dbReference type="ChEBI" id="CHEBI:15378"/>
        <dbReference type="ChEBI" id="CHEBI:17957"/>
        <dbReference type="ChEBI" id="CHEBI:30616"/>
        <dbReference type="ChEBI" id="CHEBI:58296"/>
        <dbReference type="ChEBI" id="CHEBI:456216"/>
        <dbReference type="EC" id="2.7.1.50"/>
    </reaction>
</comment>
<evidence type="ECO:0000256" key="5">
    <source>
        <dbReference type="ARBA" id="ARBA00022723"/>
    </source>
</evidence>
<accession>A0ABP1ZY79</accession>
<keyword evidence="9 11" id="KW-0460">Magnesium</keyword>
<feature type="binding site" evidence="11">
    <location>
        <position position="139"/>
    </location>
    <ligand>
        <name>ATP</name>
        <dbReference type="ChEBI" id="CHEBI:30616"/>
    </ligand>
</feature>
<dbReference type="SUPFAM" id="SSF53613">
    <property type="entry name" value="Ribokinase-like"/>
    <property type="match status" value="1"/>
</dbReference>
<reference evidence="12 13" key="1">
    <citation type="submission" date="2015-08" db="EMBL/GenBank/DDBJ databases">
        <authorList>
            <person name="Varghese N."/>
        </authorList>
    </citation>
    <scope>NUCLEOTIDE SEQUENCE [LARGE SCALE GENOMIC DNA]</scope>
    <source>
        <strain evidence="12 13">DSM 18167</strain>
    </source>
</reference>
<evidence type="ECO:0000313" key="13">
    <source>
        <dbReference type="Proteomes" id="UP000182178"/>
    </source>
</evidence>
<keyword evidence="6 11" id="KW-0547">Nucleotide-binding</keyword>
<proteinExistence type="inferred from homology"/>
<evidence type="ECO:0000313" key="12">
    <source>
        <dbReference type="EMBL" id="CUA84023.1"/>
    </source>
</evidence>
<protein>
    <recommendedName>
        <fullName evidence="11">Hydroxyethylthiazole kinase</fullName>
        <ecNumber evidence="11">2.7.1.50</ecNumber>
    </recommendedName>
    <alternativeName>
        <fullName evidence="11">4-methyl-5-beta-hydroxyethylthiazole kinase</fullName>
        <shortName evidence="11">TH kinase</shortName>
        <shortName evidence="11">Thz kinase</shortName>
    </alternativeName>
</protein>
<dbReference type="NCBIfam" id="NF006830">
    <property type="entry name" value="PRK09355.1"/>
    <property type="match status" value="1"/>
</dbReference>
<dbReference type="InterPro" id="IPR029056">
    <property type="entry name" value="Ribokinase-like"/>
</dbReference>
<dbReference type="PRINTS" id="PR01099">
    <property type="entry name" value="HYETHTZKNASE"/>
</dbReference>
<name>A0ABP1ZY79_9HYPH</name>
<evidence type="ECO:0000256" key="7">
    <source>
        <dbReference type="ARBA" id="ARBA00022777"/>
    </source>
</evidence>
<dbReference type="Gene3D" id="3.40.1190.20">
    <property type="match status" value="1"/>
</dbReference>
<keyword evidence="5 11" id="KW-0479">Metal-binding</keyword>
<evidence type="ECO:0000256" key="10">
    <source>
        <dbReference type="ARBA" id="ARBA00022977"/>
    </source>
</evidence>
<sequence length="270" mass="28354">MRNDGPPPGRTDRTMRSGDFSAHVAHEILVRLRERQPRVHAITNAVAKNFTANMLLAAGAVPSMTIVADEVADFTRRADALLVNLGTLDTERRAAIPLAIAAAEDAALPWLLDPVFVDASPRRLAIAQQLLARKPKVLRANAAEFEALARRPADRKGAIDLARERGCIVALTGPTDIVTDGRHSIFIANGHRLMARVTAMGCAATAVVAACLAVSDDALLATASGLAIMGIAAEVAGEKAGGPGTFPPLLLDALDALDDAAIAARLRCEQ</sequence>
<dbReference type="Proteomes" id="UP000182178">
    <property type="component" value="Unassembled WGS sequence"/>
</dbReference>
<dbReference type="PIRSF" id="PIRSF000513">
    <property type="entry name" value="Thz_kinase"/>
    <property type="match status" value="1"/>
</dbReference>
<keyword evidence="8 11" id="KW-0067">ATP-binding</keyword>
<evidence type="ECO:0000256" key="2">
    <source>
        <dbReference type="ARBA" id="ARBA00001946"/>
    </source>
</evidence>
<evidence type="ECO:0000256" key="6">
    <source>
        <dbReference type="ARBA" id="ARBA00022741"/>
    </source>
</evidence>
<evidence type="ECO:0000256" key="3">
    <source>
        <dbReference type="ARBA" id="ARBA00004868"/>
    </source>
</evidence>
<keyword evidence="13" id="KW-1185">Reference proteome</keyword>
<organism evidence="12 13">
    <name type="scientific">Chelatococcus sambhunathii</name>
    <dbReference type="NCBI Taxonomy" id="363953"/>
    <lineage>
        <taxon>Bacteria</taxon>
        <taxon>Pseudomonadati</taxon>
        <taxon>Pseudomonadota</taxon>
        <taxon>Alphaproteobacteria</taxon>
        <taxon>Hyphomicrobiales</taxon>
        <taxon>Chelatococcaceae</taxon>
        <taxon>Chelatococcus</taxon>
    </lineage>
</organism>
<comment type="pathway">
    <text evidence="3 11">Cofactor biosynthesis; thiamine diphosphate biosynthesis; 4-methyl-5-(2-phosphoethyl)-thiazole from 5-(2-hydroxyethyl)-4-methylthiazole: step 1/1.</text>
</comment>
<evidence type="ECO:0000256" key="11">
    <source>
        <dbReference type="HAMAP-Rule" id="MF_00228"/>
    </source>
</evidence>
<dbReference type="CDD" id="cd01170">
    <property type="entry name" value="THZ_kinase"/>
    <property type="match status" value="1"/>
</dbReference>
<feature type="binding site" evidence="11">
    <location>
        <position position="172"/>
    </location>
    <ligand>
        <name>ATP</name>
        <dbReference type="ChEBI" id="CHEBI:30616"/>
    </ligand>
</feature>
<keyword evidence="7 11" id="KW-0418">Kinase</keyword>